<evidence type="ECO:0000259" key="2">
    <source>
        <dbReference type="Pfam" id="PF13716"/>
    </source>
</evidence>
<accession>A0AAE0FEI3</accession>
<comment type="caution">
    <text evidence="3">The sequence shown here is derived from an EMBL/GenBank/DDBJ whole genome shotgun (WGS) entry which is preliminary data.</text>
</comment>
<dbReference type="InterPro" id="IPR036865">
    <property type="entry name" value="CRAL-TRIO_dom_sf"/>
</dbReference>
<dbReference type="Gene3D" id="3.40.525.10">
    <property type="entry name" value="CRAL-TRIO lipid binding domain"/>
    <property type="match status" value="1"/>
</dbReference>
<evidence type="ECO:0000313" key="3">
    <source>
        <dbReference type="EMBL" id="KAK3257908.1"/>
    </source>
</evidence>
<feature type="compositionally biased region" description="Polar residues" evidence="1">
    <location>
        <begin position="1607"/>
        <end position="1617"/>
    </location>
</feature>
<dbReference type="Proteomes" id="UP001190700">
    <property type="component" value="Unassembled WGS sequence"/>
</dbReference>
<dbReference type="CDD" id="cd00170">
    <property type="entry name" value="SEC14"/>
    <property type="match status" value="1"/>
</dbReference>
<organism evidence="3 4">
    <name type="scientific">Cymbomonas tetramitiformis</name>
    <dbReference type="NCBI Taxonomy" id="36881"/>
    <lineage>
        <taxon>Eukaryota</taxon>
        <taxon>Viridiplantae</taxon>
        <taxon>Chlorophyta</taxon>
        <taxon>Pyramimonadophyceae</taxon>
        <taxon>Pyramimonadales</taxon>
        <taxon>Pyramimonadaceae</taxon>
        <taxon>Cymbomonas</taxon>
    </lineage>
</organism>
<feature type="region of interest" description="Disordered" evidence="1">
    <location>
        <begin position="1524"/>
        <end position="1543"/>
    </location>
</feature>
<protein>
    <recommendedName>
        <fullName evidence="2">CRAL-TRIO domain-containing protein</fullName>
    </recommendedName>
</protein>
<dbReference type="SUPFAM" id="SSF52087">
    <property type="entry name" value="CRAL/TRIO domain"/>
    <property type="match status" value="1"/>
</dbReference>
<evidence type="ECO:0000256" key="1">
    <source>
        <dbReference type="SAM" id="MobiDB-lite"/>
    </source>
</evidence>
<feature type="domain" description="CRAL-TRIO" evidence="2">
    <location>
        <begin position="1639"/>
        <end position="1755"/>
    </location>
</feature>
<feature type="region of interest" description="Disordered" evidence="1">
    <location>
        <begin position="1485"/>
        <end position="1509"/>
    </location>
</feature>
<feature type="region of interest" description="Disordered" evidence="1">
    <location>
        <begin position="1078"/>
        <end position="1097"/>
    </location>
</feature>
<dbReference type="InterPro" id="IPR001251">
    <property type="entry name" value="CRAL-TRIO_dom"/>
</dbReference>
<reference evidence="3 4" key="1">
    <citation type="journal article" date="2015" name="Genome Biol. Evol.">
        <title>Comparative Genomics of a Bacterivorous Green Alga Reveals Evolutionary Causalities and Consequences of Phago-Mixotrophic Mode of Nutrition.</title>
        <authorList>
            <person name="Burns J.A."/>
            <person name="Paasch A."/>
            <person name="Narechania A."/>
            <person name="Kim E."/>
        </authorList>
    </citation>
    <scope>NUCLEOTIDE SEQUENCE [LARGE SCALE GENOMIC DNA]</scope>
    <source>
        <strain evidence="3 4">PLY_AMNH</strain>
    </source>
</reference>
<feature type="region of interest" description="Disordered" evidence="1">
    <location>
        <begin position="1029"/>
        <end position="1057"/>
    </location>
</feature>
<dbReference type="Pfam" id="PF13716">
    <property type="entry name" value="CRAL_TRIO_2"/>
    <property type="match status" value="1"/>
</dbReference>
<feature type="region of interest" description="Disordered" evidence="1">
    <location>
        <begin position="931"/>
        <end position="993"/>
    </location>
</feature>
<sequence length="1779" mass="186739">MRQSIHGGLPGECGLLVLSEAALLDAGTLMQCPLLSRLWWSTLCPGHAAGGGTTAQAPRVQIPQPFESGQGRSLVFHNPLFAPRPWHSQPPAWPGQMRAELQCASHRMVWSSMYGNSVAEDWRHDIYDSILTILRLRIARDDMNVSIGQLAGGLRDDAQMVPPKLKRAGSYFKSACDSLEPQLSGSGFMYTDQNKKAILLPTCPYYLHERRDKEFKITEVPSPWNESIQIMPPEIDNDLRPASRSYGNNCGETGAWLQDKDTVVFFTGGVFDGFVPYIAVPTLANPKDEYELTRSDSFTTAEKGIFTSKVLKDPKARLSVLKDGRWIGFRSEIAQGLLLRARDSPLQLHLSTQPLDASTRFVLVEKAPAVRQQYGLCESMRVDLYCFSISKRPLSVVIVRLPRPAELKKAWASLLVEEADLSAALVRGAGLATAEAKRRLPQKLLDFLWGPKPQRPVAVTAAEEHPPRRILRRSKGQPWRSPNSGTAFPATTSSAAIPAAAATFVFGASSCERVPSSLPLPSAKKLATREPVADVVMTKEVVSSVSRQNDRRGNAPGMALHSTSATEDEGDVRIIPEPIGSMIASAVAVPMLGDVVATQEEVAVCEPDLRDLVVSPLSGVAPSGARAVTQAVEAAAAEALAVAAAEAAANAAEAAADLAEAAEVAVERLVSASAEADRAEEYAKEAALDAQQASAKADVAVTAASERESLGGATSASAAAAQDRSPWTGGPGLTTFSTLGESSEAGANCEGFLFSGPSSEMMVATPIYSPQIPPSHPHLPITRAVIPRAVVVRDEEFFERDLGASGAFPGREAPTGPQAAKVSPIGCSPELAQEAGEGPMSTTTEAETRHPLPAPCVHPLIQEGFAAGLTARPSVPAAPAGIALTTVDVDVEAQSAHAGLQQSLDGDSEFAISEMSPTAAWLAGWKASHADGATAGGETPSASAVPRRGGLPADLPECLASGTGAGSSAAAPSSPDTAALESRMLPADPGSPPAIKASVAGRLLPAPGPSLADKAPSAVRVLGCTESRLSPSPVARRSPLAPRTPSDGASCADFSSAHGMTPVGKVNLILAKIRERISPTRDTENTAPERQNVAAATEPASPMRMQFLEGDARCATPPARGAAPLPVQMAPAREVVSPPAPVTVHVTSVANPLFDGVITSPALAAPEILAPKRATPATLPPSSPIAIPPERATAEMMIQAGGITLSAAGTPPTPTQLASLGGQLSQACCDNLAVSPCRVEVSPDFLPEARRELWCTAEPSPPRHSPLPNDPVQGDLFSLRTQSDLLASPCRVVQWLTLAEEGDSRIPEVRSAERSGVSLGQAASCGDNESPAVAASCGDNESPAVAAPASLQADASRPPSEPMSAGSPAGSSTSSNRVMEMVAKFSGQAASPRCSPLASGVHEATREMNRRRSFSTETRPSDDPAEPASSMPSPLLPNPGAPEGSEACRDAPACGSRMEEKDKGNAGALGRAAVGRGEERWAGLSECPTEAGPQKQQRAEHSSGDLTFMPTPMREPVPAALIAGAHDGSPGSSGGDGSTLSPCTTGTLSGLDAEMVADELNVQTAEGGQLSLVRQRTAMFAARIASSTTQTPPGDASSPPTRHVGSGAQSSQIRSPSSVLPQKTLKNIFRMDGRDRLQRPIVLLDLSRGIPSMDEAVRVQAYLQHRLRPLVCRDYVCVMLFGESPPAQAGTRMVRWCMNVYHQLPRPFKKNVQLIVLVNPNSMAMTACALIKPFTSQKAKGKLVMVPSLEHLEEATRGAITVQDLGFQPDEITEHVSVS</sequence>
<feature type="region of interest" description="Disordered" evidence="1">
    <location>
        <begin position="544"/>
        <end position="567"/>
    </location>
</feature>
<feature type="region of interest" description="Disordered" evidence="1">
    <location>
        <begin position="712"/>
        <end position="739"/>
    </location>
</feature>
<proteinExistence type="predicted"/>
<gene>
    <name evidence="3" type="ORF">CYMTET_33020</name>
</gene>
<keyword evidence="4" id="KW-1185">Reference proteome</keyword>
<feature type="compositionally biased region" description="Low complexity" evidence="1">
    <location>
        <begin position="960"/>
        <end position="979"/>
    </location>
</feature>
<feature type="compositionally biased region" description="Low complexity" evidence="1">
    <location>
        <begin position="1362"/>
        <end position="1375"/>
    </location>
</feature>
<evidence type="ECO:0000313" key="4">
    <source>
        <dbReference type="Proteomes" id="UP001190700"/>
    </source>
</evidence>
<feature type="region of interest" description="Disordered" evidence="1">
    <location>
        <begin position="1307"/>
        <end position="1472"/>
    </location>
</feature>
<name>A0AAE0FEI3_9CHLO</name>
<feature type="region of interest" description="Disordered" evidence="1">
    <location>
        <begin position="1585"/>
        <end position="1617"/>
    </location>
</feature>
<dbReference type="EMBL" id="LGRX02019981">
    <property type="protein sequence ID" value="KAK3257908.1"/>
    <property type="molecule type" value="Genomic_DNA"/>
</dbReference>